<dbReference type="Pfam" id="PF05737">
    <property type="entry name" value="Collagen_bind"/>
    <property type="match status" value="4"/>
</dbReference>
<dbReference type="InterPro" id="IPR041171">
    <property type="entry name" value="SDR_Ig"/>
</dbReference>
<comment type="subcellular location">
    <subcellularLocation>
        <location evidence="1">Secreted</location>
        <location evidence="1">Cell wall</location>
        <topology evidence="1">Peptidoglycan-anchor</topology>
    </subcellularLocation>
</comment>
<dbReference type="AlphaFoldDB" id="A0A1R0WXH2"/>
<keyword evidence="3" id="KW-0964">Secreted</keyword>
<sequence>MFKKKISVMVIILMLVAQYAYGIGFAPQVKAAAIDDERNIITSVSMAVYGPDGITVTNSVYEQDANVTLDYNWSLPKNHNYKQGDTFTFQLPEQFQLFNDFNGPLVSEDGDVGSFEVRQNSHEVIMTFNDYIEMHDDVQGTLRLNTKFDKQKISGSTIQNILFPVSGGIQTVTVNFKPSVGSTIEKRGIPGGFNANQILWTVDVNKSLEAVGNAIVTDPIPSGLSLNTPVTVSVYQLSIQLDGSVTEGALLDTSEYSAELSGGSLIVRFTEPVIKEAYRIVYSTGITNDHRLSFTNTATFSGDGQEPASSSATVNVERGGSLKKYSTSYDGGKQIISWAIEYNYSEKNIPQGNAVLTDLFDDSQELVADSLKVYAVQLDSSGGATLGNVLTKDVDYTVVSTSDVHKAGFVLQFVHDVTSPYRIEYKTKAIKRVFEDVTITNTVSDSTYSNQATRLIRSSILYKTLSTVDYQNKTLGWKVTLNSDNYPMSHVAVTESFPFGGLKFIPESLVIRNLNGNVLNPNNYNLVYNSPVEPNKGFKVVFNSPISGLYTISYSTEFNKDWIWAKTESFNNKVRLDWMDSTEALRTIEAEGLFIPRPEAKNNGFKGGAYDASTKEITWTIGANYNGKTLEAPALADILKSGQTLVPGSLKVYTMNIAKNGDPTKGGEVNRNKYTYSLNSDNELKVIFTDTINSAFYIEFNTSLEGQIIGTTIDNKANLYDGTKVVSKDLTASVKIPFGEDYVLKDGTQNGDKIDWSLQINRGQSTVKDALIKDTPSANQILLQNSFHLYPTAVAVNGDITKSGPELIQGVDYSVVITTDADGKQSFELSFAKEISRAYILEYQSLIVANTGDKVINTVHFSGFNGSEISKETSKEIIVGVSSGSGTGSGVRGTLNIKKLDAEDNLKALGDATFALYRLNGAERVLINSLTTDAEGTATFNKIWLGSYVLVETAAPNGYVLDTSEHPVEIRSSSAIQLVITNQKAVEPTPTATPEPTDAPTTTPEPTVTPAPSTTPEPTVSPSPEATAAPTPIPTSSTSGGSVVPTSTSSPVPGVIINDPAVPAGPGIAADLGSATSTDEGTPEQEITEEEIPLGEVDIDDEEVPKGTVNNSTSVAPQLPKTGENSPMPLYLSGIGLITIGFVLNRVFRRRGKTE</sequence>
<feature type="domain" description="Collagen binding" evidence="8">
    <location>
        <begin position="330"/>
        <end position="449"/>
    </location>
</feature>
<dbReference type="InterPro" id="IPR041033">
    <property type="entry name" value="SpaA_PFL_dom_1"/>
</dbReference>
<feature type="domain" description="Collagen binding" evidence="8">
    <location>
        <begin position="183"/>
        <end position="305"/>
    </location>
</feature>
<keyword evidence="7" id="KW-1133">Transmembrane helix</keyword>
<dbReference type="SUPFAM" id="SSF49401">
    <property type="entry name" value="Bacterial adhesins"/>
    <property type="match status" value="6"/>
</dbReference>
<dbReference type="EMBL" id="MKQP01000056">
    <property type="protein sequence ID" value="OMD23578.1"/>
    <property type="molecule type" value="Genomic_DNA"/>
</dbReference>
<dbReference type="InterPro" id="IPR008456">
    <property type="entry name" value="Collagen-bd_dom"/>
</dbReference>
<organism evidence="11 12">
    <name type="scientific">Paenibacillus odorifer</name>
    <dbReference type="NCBI Taxonomy" id="189426"/>
    <lineage>
        <taxon>Bacteria</taxon>
        <taxon>Bacillati</taxon>
        <taxon>Bacillota</taxon>
        <taxon>Bacilli</taxon>
        <taxon>Bacillales</taxon>
        <taxon>Paenibacillaceae</taxon>
        <taxon>Paenibacillus</taxon>
    </lineage>
</organism>
<evidence type="ECO:0008006" key="13">
    <source>
        <dbReference type="Google" id="ProtNLM"/>
    </source>
</evidence>
<evidence type="ECO:0000313" key="11">
    <source>
        <dbReference type="EMBL" id="OMD23578.1"/>
    </source>
</evidence>
<evidence type="ECO:0000259" key="10">
    <source>
        <dbReference type="Pfam" id="PF17961"/>
    </source>
</evidence>
<name>A0A1R0WXH2_9BACL</name>
<evidence type="ECO:0000256" key="2">
    <source>
        <dbReference type="ARBA" id="ARBA00022512"/>
    </source>
</evidence>
<feature type="domain" description="Collagen binding" evidence="8">
    <location>
        <begin position="747"/>
        <end position="850"/>
    </location>
</feature>
<evidence type="ECO:0000256" key="3">
    <source>
        <dbReference type="ARBA" id="ARBA00022525"/>
    </source>
</evidence>
<evidence type="ECO:0000313" key="12">
    <source>
        <dbReference type="Proteomes" id="UP000187465"/>
    </source>
</evidence>
<dbReference type="Pfam" id="PF17802">
    <property type="entry name" value="SpaA"/>
    <property type="match status" value="1"/>
</dbReference>
<evidence type="ECO:0000256" key="7">
    <source>
        <dbReference type="SAM" id="Phobius"/>
    </source>
</evidence>
<feature type="transmembrane region" description="Helical" evidence="7">
    <location>
        <begin position="1128"/>
        <end position="1148"/>
    </location>
</feature>
<dbReference type="NCBIfam" id="TIGR01167">
    <property type="entry name" value="LPXTG_anchor"/>
    <property type="match status" value="1"/>
</dbReference>
<keyword evidence="7" id="KW-0472">Membrane</keyword>
<keyword evidence="7" id="KW-0812">Transmembrane</keyword>
<gene>
    <name evidence="11" type="ORF">BJP51_05220</name>
</gene>
<keyword evidence="5" id="KW-0572">Peptidoglycan-anchor</keyword>
<feature type="region of interest" description="Disordered" evidence="6">
    <location>
        <begin position="982"/>
        <end position="1087"/>
    </location>
</feature>
<dbReference type="GO" id="GO:0007155">
    <property type="term" value="P:cell adhesion"/>
    <property type="evidence" value="ECO:0007669"/>
    <property type="project" value="InterPro"/>
</dbReference>
<dbReference type="SUPFAM" id="SSF49478">
    <property type="entry name" value="Cna protein B-type domain"/>
    <property type="match status" value="1"/>
</dbReference>
<dbReference type="Proteomes" id="UP000187465">
    <property type="component" value="Unassembled WGS sequence"/>
</dbReference>
<feature type="domain" description="SDR-like Ig" evidence="10">
    <location>
        <begin position="62"/>
        <end position="155"/>
    </location>
</feature>
<reference evidence="11 12" key="1">
    <citation type="submission" date="2016-10" db="EMBL/GenBank/DDBJ databases">
        <title>Paenibacillus species isolates.</title>
        <authorList>
            <person name="Beno S.M."/>
        </authorList>
    </citation>
    <scope>NUCLEOTIDE SEQUENCE [LARGE SCALE GENOMIC DNA]</scope>
    <source>
        <strain evidence="11 12">FSL H7-0604</strain>
    </source>
</reference>
<dbReference type="RefSeq" id="WP_076179713.1">
    <property type="nucleotide sequence ID" value="NZ_MKQP01000056.1"/>
</dbReference>
<dbReference type="GO" id="GO:0005518">
    <property type="term" value="F:collagen binding"/>
    <property type="evidence" value="ECO:0007669"/>
    <property type="project" value="InterPro"/>
</dbReference>
<comment type="caution">
    <text evidence="11">The sequence shown here is derived from an EMBL/GenBank/DDBJ whole genome shotgun (WGS) entry which is preliminary data.</text>
</comment>
<dbReference type="InterPro" id="IPR011252">
    <property type="entry name" value="Fibrogen-bd_dom1"/>
</dbReference>
<feature type="domain" description="SpaA-like prealbumin fold" evidence="9">
    <location>
        <begin position="893"/>
        <end position="984"/>
    </location>
</feature>
<evidence type="ECO:0000259" key="8">
    <source>
        <dbReference type="Pfam" id="PF05737"/>
    </source>
</evidence>
<evidence type="ECO:0000259" key="9">
    <source>
        <dbReference type="Pfam" id="PF17802"/>
    </source>
</evidence>
<evidence type="ECO:0000256" key="1">
    <source>
        <dbReference type="ARBA" id="ARBA00004168"/>
    </source>
</evidence>
<feature type="compositionally biased region" description="Low complexity" evidence="6">
    <location>
        <begin position="985"/>
        <end position="1006"/>
    </location>
</feature>
<dbReference type="InterPro" id="IPR013783">
    <property type="entry name" value="Ig-like_fold"/>
</dbReference>
<keyword evidence="4" id="KW-0732">Signal</keyword>
<dbReference type="Gene3D" id="2.60.40.740">
    <property type="match status" value="5"/>
</dbReference>
<evidence type="ECO:0000256" key="5">
    <source>
        <dbReference type="ARBA" id="ARBA00023088"/>
    </source>
</evidence>
<keyword evidence="2" id="KW-0134">Cell wall</keyword>
<proteinExistence type="predicted"/>
<dbReference type="Gene3D" id="2.60.40.10">
    <property type="entry name" value="Immunoglobulins"/>
    <property type="match status" value="1"/>
</dbReference>
<dbReference type="Gene3D" id="2.60.40.1280">
    <property type="match status" value="1"/>
</dbReference>
<evidence type="ECO:0000256" key="6">
    <source>
        <dbReference type="SAM" id="MobiDB-lite"/>
    </source>
</evidence>
<feature type="compositionally biased region" description="Pro residues" evidence="6">
    <location>
        <begin position="1007"/>
        <end position="1021"/>
    </location>
</feature>
<accession>A0A1R0WXH2</accession>
<feature type="compositionally biased region" description="Low complexity" evidence="6">
    <location>
        <begin position="1022"/>
        <end position="1055"/>
    </location>
</feature>
<protein>
    <recommendedName>
        <fullName evidence="13">Gram-positive cocci surface proteins LPxTG domain-containing protein</fullName>
    </recommendedName>
</protein>
<dbReference type="Pfam" id="PF17961">
    <property type="entry name" value="Big_8"/>
    <property type="match status" value="1"/>
</dbReference>
<feature type="domain" description="Collagen binding" evidence="8">
    <location>
        <begin position="602"/>
        <end position="720"/>
    </location>
</feature>
<dbReference type="InterPro" id="IPR008966">
    <property type="entry name" value="Adhesion_dom_sf"/>
</dbReference>
<evidence type="ECO:0000256" key="4">
    <source>
        <dbReference type="ARBA" id="ARBA00022729"/>
    </source>
</evidence>